<dbReference type="Proteomes" id="UP000007800">
    <property type="component" value="Unassembled WGS sequence"/>
</dbReference>
<proteinExistence type="predicted"/>
<reference evidence="1 2" key="1">
    <citation type="submission" date="2008-07" db="EMBL/GenBank/DDBJ databases">
        <authorList>
            <person name="El-Sayed N."/>
            <person name="Caler E."/>
            <person name="Inman J."/>
            <person name="Amedeo P."/>
            <person name="Hass B."/>
            <person name="Wortman J."/>
        </authorList>
    </citation>
    <scope>NUCLEOTIDE SEQUENCE [LARGE SCALE GENOMIC DNA]</scope>
    <source>
        <strain evidence="2">ATCC 50983 / TXsc</strain>
    </source>
</reference>
<organism evidence="2">
    <name type="scientific">Perkinsus marinus (strain ATCC 50983 / TXsc)</name>
    <dbReference type="NCBI Taxonomy" id="423536"/>
    <lineage>
        <taxon>Eukaryota</taxon>
        <taxon>Sar</taxon>
        <taxon>Alveolata</taxon>
        <taxon>Perkinsozoa</taxon>
        <taxon>Perkinsea</taxon>
        <taxon>Perkinsida</taxon>
        <taxon>Perkinsidae</taxon>
        <taxon>Perkinsus</taxon>
    </lineage>
</organism>
<dbReference type="GeneID" id="9048247"/>
<evidence type="ECO:0000313" key="1">
    <source>
        <dbReference type="EMBL" id="EER03754.1"/>
    </source>
</evidence>
<evidence type="ECO:0000313" key="2">
    <source>
        <dbReference type="Proteomes" id="UP000007800"/>
    </source>
</evidence>
<name>C5LI00_PERM5</name>
<protein>
    <submittedName>
        <fullName evidence="1">Uncharacterized protein</fullName>
    </submittedName>
</protein>
<dbReference type="AlphaFoldDB" id="C5LI00"/>
<gene>
    <name evidence="1" type="ORF">Pmar_PMAR023052</name>
</gene>
<feature type="non-terminal residue" evidence="1">
    <location>
        <position position="149"/>
    </location>
</feature>
<dbReference type="RefSeq" id="XP_002771938.1">
    <property type="nucleotide sequence ID" value="XM_002771892.1"/>
</dbReference>
<feature type="non-terminal residue" evidence="1">
    <location>
        <position position="1"/>
    </location>
</feature>
<dbReference type="InParanoid" id="C5LI00"/>
<sequence>HAHSIVIEDAERSRLCINNLVVRSNSLLRDIQLSFKHAMKLNEVTGLTFWQLLRLIDGSSANYRSSASHDVETATVPKSDHAHNGEVAFCDDRILGWEIMMDMAGESRGLSLWRYLTEDWAEERLETIAPSPVPRLPIVMAGSAYTGTN</sequence>
<keyword evidence="2" id="KW-1185">Reference proteome</keyword>
<accession>C5LI00</accession>
<dbReference type="EMBL" id="GG682149">
    <property type="protein sequence ID" value="EER03754.1"/>
    <property type="molecule type" value="Genomic_DNA"/>
</dbReference>